<dbReference type="Proteomes" id="UP001732720">
    <property type="component" value="Chromosome 1"/>
</dbReference>
<dbReference type="RefSeq" id="XP_073903887.1">
    <property type="nucleotide sequence ID" value="XM_074047786.1"/>
</dbReference>
<name>A0AC58KG29_CASCN</name>
<evidence type="ECO:0000313" key="2">
    <source>
        <dbReference type="RefSeq" id="XP_073903887.1"/>
    </source>
</evidence>
<keyword evidence="1" id="KW-1185">Reference proteome</keyword>
<proteinExistence type="predicted"/>
<protein>
    <submittedName>
        <fullName evidence="2">Organic anion transporter 7-like isoform X1</fullName>
    </submittedName>
</protein>
<evidence type="ECO:0000313" key="1">
    <source>
        <dbReference type="Proteomes" id="UP001732720"/>
    </source>
</evidence>
<gene>
    <name evidence="2" type="primary">LOC109702616</name>
</gene>
<sequence>MAFQELLDEVGSLGRFQIIHMVILTICNLIVYPHVILENFTAAIPGHRCWVHILDNDTVSDNHTGILSQEALLKISIPLDSNLRPEKCRRFIHPQWQLLHLNRTFSSMSEPDTEPCLDGWVYDKSSFLSTTVTEWGLVCDSQSLNPMAKFLFMAGMLVGNILCGFLTDRLGRRLVMAYCFLQLAIVETGAAFSPTFLVYCLLRFLAGLSTTAIMTNSTILIIEWTKPKFQVMGVTLSRFASGFGQILLGGLAFVIRDWCTLQLVFSIPVFFLLVLTRWLSESARWLIITNKPQKGLKELRRAAHMNGMKNSGVTLTVEFVTSTMKEELEAAQTKPSLAALFRNPHLRKRMFLLCFVRFSTWMSTFGLILHLQYLEMNIFLLHGLLGVLSLPANYVALFAMNWLGRRKGQLLFMSLVGISIFAIIFVPQEMQTLRMVLTVLGGGLPCAAATTSLCHANELLPTVIRATALGIIGIAGSIGGALAPLLMTLTTYSEPLPWIIYGVFAILSGLVVLLLPETRNEPLPDSIQDIEKEDKGSRQAKQEDTFIKVTQF</sequence>
<reference evidence="2" key="1">
    <citation type="submission" date="2025-08" db="UniProtKB">
        <authorList>
            <consortium name="RefSeq"/>
        </authorList>
    </citation>
    <scope>IDENTIFICATION</scope>
</reference>
<accession>A0AC58KG29</accession>
<organism evidence="1 2">
    <name type="scientific">Castor canadensis</name>
    <name type="common">American beaver</name>
    <dbReference type="NCBI Taxonomy" id="51338"/>
    <lineage>
        <taxon>Eukaryota</taxon>
        <taxon>Metazoa</taxon>
        <taxon>Chordata</taxon>
        <taxon>Craniata</taxon>
        <taxon>Vertebrata</taxon>
        <taxon>Euteleostomi</taxon>
        <taxon>Mammalia</taxon>
        <taxon>Eutheria</taxon>
        <taxon>Euarchontoglires</taxon>
        <taxon>Glires</taxon>
        <taxon>Rodentia</taxon>
        <taxon>Castorimorpha</taxon>
        <taxon>Castoridae</taxon>
        <taxon>Castor</taxon>
    </lineage>
</organism>